<feature type="compositionally biased region" description="Basic and acidic residues" evidence="1">
    <location>
        <begin position="32"/>
        <end position="45"/>
    </location>
</feature>
<keyword evidence="3" id="KW-1185">Reference proteome</keyword>
<gene>
    <name evidence="2" type="ORF">D6T63_14280</name>
</gene>
<evidence type="ECO:0000313" key="2">
    <source>
        <dbReference type="EMBL" id="RJT78104.1"/>
    </source>
</evidence>
<protein>
    <submittedName>
        <fullName evidence="2">Uncharacterized protein</fullName>
    </submittedName>
</protein>
<feature type="compositionally biased region" description="Basic and acidic residues" evidence="1">
    <location>
        <begin position="1"/>
        <end position="18"/>
    </location>
</feature>
<accession>A0A3A5M1S1</accession>
<organism evidence="2 3">
    <name type="scientific">Arthrobacter cheniae</name>
    <dbReference type="NCBI Taxonomy" id="1258888"/>
    <lineage>
        <taxon>Bacteria</taxon>
        <taxon>Bacillati</taxon>
        <taxon>Actinomycetota</taxon>
        <taxon>Actinomycetes</taxon>
        <taxon>Micrococcales</taxon>
        <taxon>Micrococcaceae</taxon>
        <taxon>Arthrobacter</taxon>
    </lineage>
</organism>
<evidence type="ECO:0000313" key="3">
    <source>
        <dbReference type="Proteomes" id="UP000272560"/>
    </source>
</evidence>
<name>A0A3A5M1S1_9MICC</name>
<dbReference type="Proteomes" id="UP000272560">
    <property type="component" value="Unassembled WGS sequence"/>
</dbReference>
<reference evidence="2 3" key="1">
    <citation type="submission" date="2018-09" db="EMBL/GenBank/DDBJ databases">
        <title>Novel species of Arthrobacter.</title>
        <authorList>
            <person name="Liu Q."/>
            <person name="Xin Y.-H."/>
        </authorList>
    </citation>
    <scope>NUCLEOTIDE SEQUENCE [LARGE SCALE GENOMIC DNA]</scope>
    <source>
        <strain evidence="2 3">Hz2</strain>
    </source>
</reference>
<evidence type="ECO:0000256" key="1">
    <source>
        <dbReference type="SAM" id="MobiDB-lite"/>
    </source>
</evidence>
<feature type="region of interest" description="Disordered" evidence="1">
    <location>
        <begin position="1"/>
        <end position="60"/>
    </location>
</feature>
<dbReference type="EMBL" id="QZVT01000007">
    <property type="protein sequence ID" value="RJT78104.1"/>
    <property type="molecule type" value="Genomic_DNA"/>
</dbReference>
<comment type="caution">
    <text evidence="2">The sequence shown here is derived from an EMBL/GenBank/DDBJ whole genome shotgun (WGS) entry which is preliminary data.</text>
</comment>
<dbReference type="RefSeq" id="WP_120149717.1">
    <property type="nucleotide sequence ID" value="NZ_QZVT01000007.1"/>
</dbReference>
<dbReference type="AlphaFoldDB" id="A0A3A5M1S1"/>
<proteinExistence type="predicted"/>
<sequence>MPNDSEKDPQDIRPHHEPPVSQDETGTGADGDTAKDPLEEFKDAPALEVDEDSLVAPENS</sequence>